<evidence type="ECO:0000256" key="3">
    <source>
        <dbReference type="ARBA" id="ARBA00022729"/>
    </source>
</evidence>
<comment type="similarity">
    <text evidence="1">Belongs to the bacterial solute-binding protein 7 family.</text>
</comment>
<evidence type="ECO:0000256" key="4">
    <source>
        <dbReference type="SAM" id="SignalP"/>
    </source>
</evidence>
<feature type="chain" id="PRO_5047370323" evidence="4">
    <location>
        <begin position="25"/>
        <end position="367"/>
    </location>
</feature>
<dbReference type="PROSITE" id="PS51318">
    <property type="entry name" value="TAT"/>
    <property type="match status" value="1"/>
</dbReference>
<protein>
    <submittedName>
        <fullName evidence="5">TRAP transporter substrate-binding protein</fullName>
    </submittedName>
</protein>
<dbReference type="InterPro" id="IPR004682">
    <property type="entry name" value="TRAP_DctP"/>
</dbReference>
<comment type="caution">
    <text evidence="5">The sequence shown here is derived from an EMBL/GenBank/DDBJ whole genome shotgun (WGS) entry which is preliminary data.</text>
</comment>
<dbReference type="InterPro" id="IPR038404">
    <property type="entry name" value="TRAP_DctP_sf"/>
</dbReference>
<sequence length="367" mass="39562">MKKISRREFLTVVAAASAAGLLSACGGSSGGTTSTSAAGGGAASGQSINLRIASSSPTVEFEGDGTTALGISALYFVNQISARTDGRITAQIFPDGQIASSTQEYIGGLQNGAFDIGILNCGSWGDYTSAFAGLNMPYLYLNYDEAYAVLDSEVGQSWLQKAQEDTTTIPLAFFDIGFRELTCNNEVHTPDDLKGVKIRVMPDPIQTATWEALGCAVTPVAYSELYTALQQGMVDAQENPPSNIVSSKVYELQNYMVMTNHNFTATIPAISPVIWNQLSADDQQLIRDVMVEAQNEGRKHTAELADGFIQTVEDDAGTKVIYLTDDELKAFQDKVKEPIWPMVEKQMGTDAYNALISFVEDYEAGKK</sequence>
<name>A0ABS8F7E5_9FIRM</name>
<dbReference type="PROSITE" id="PS51257">
    <property type="entry name" value="PROKAR_LIPOPROTEIN"/>
    <property type="match status" value="1"/>
</dbReference>
<dbReference type="PANTHER" id="PTHR33376">
    <property type="match status" value="1"/>
</dbReference>
<dbReference type="RefSeq" id="WP_227620681.1">
    <property type="nucleotide sequence ID" value="NZ_JAJEQL010000008.1"/>
</dbReference>
<organism evidence="5 6">
    <name type="scientific">Faecalibacterium butyricigenerans</name>
    <dbReference type="NCBI Taxonomy" id="1851427"/>
    <lineage>
        <taxon>Bacteria</taxon>
        <taxon>Bacillati</taxon>
        <taxon>Bacillota</taxon>
        <taxon>Clostridia</taxon>
        <taxon>Eubacteriales</taxon>
        <taxon>Oscillospiraceae</taxon>
        <taxon>Faecalibacterium</taxon>
    </lineage>
</organism>
<proteinExistence type="inferred from homology"/>
<evidence type="ECO:0000256" key="2">
    <source>
        <dbReference type="ARBA" id="ARBA00022448"/>
    </source>
</evidence>
<dbReference type="InterPro" id="IPR006311">
    <property type="entry name" value="TAT_signal"/>
</dbReference>
<keyword evidence="3 4" id="KW-0732">Signal</keyword>
<dbReference type="CDD" id="cd13603">
    <property type="entry name" value="PBP2_TRAP_Siap_TeaA_like"/>
    <property type="match status" value="1"/>
</dbReference>
<dbReference type="NCBIfam" id="NF037995">
    <property type="entry name" value="TRAP_S1"/>
    <property type="match status" value="1"/>
</dbReference>
<dbReference type="PANTHER" id="PTHR33376:SF7">
    <property type="entry name" value="C4-DICARBOXYLATE-BINDING PROTEIN DCTB"/>
    <property type="match status" value="1"/>
</dbReference>
<dbReference type="Gene3D" id="3.40.190.170">
    <property type="entry name" value="Bacterial extracellular solute-binding protein, family 7"/>
    <property type="match status" value="1"/>
</dbReference>
<keyword evidence="6" id="KW-1185">Reference proteome</keyword>
<dbReference type="Proteomes" id="UP001430637">
    <property type="component" value="Unassembled WGS sequence"/>
</dbReference>
<accession>A0ABS8F7E5</accession>
<reference evidence="5" key="1">
    <citation type="submission" date="2021-10" db="EMBL/GenBank/DDBJ databases">
        <title>Anaerobic single-cell dispensing facilitates the cultivation of human gut bacteria.</title>
        <authorList>
            <person name="Afrizal A."/>
        </authorList>
    </citation>
    <scope>NUCLEOTIDE SEQUENCE</scope>
    <source>
        <strain evidence="5">CLA-AA-H233</strain>
    </source>
</reference>
<evidence type="ECO:0000313" key="6">
    <source>
        <dbReference type="Proteomes" id="UP001430637"/>
    </source>
</evidence>
<dbReference type="NCBIfam" id="TIGR00787">
    <property type="entry name" value="dctP"/>
    <property type="match status" value="1"/>
</dbReference>
<dbReference type="Pfam" id="PF03480">
    <property type="entry name" value="DctP"/>
    <property type="match status" value="1"/>
</dbReference>
<feature type="signal peptide" evidence="4">
    <location>
        <begin position="1"/>
        <end position="24"/>
    </location>
</feature>
<evidence type="ECO:0000313" key="5">
    <source>
        <dbReference type="EMBL" id="MCC2199101.1"/>
    </source>
</evidence>
<dbReference type="EMBL" id="JAJEQL010000008">
    <property type="protein sequence ID" value="MCC2199101.1"/>
    <property type="molecule type" value="Genomic_DNA"/>
</dbReference>
<evidence type="ECO:0000256" key="1">
    <source>
        <dbReference type="ARBA" id="ARBA00009023"/>
    </source>
</evidence>
<dbReference type="InterPro" id="IPR018389">
    <property type="entry name" value="DctP_fam"/>
</dbReference>
<keyword evidence="2" id="KW-0813">Transport</keyword>
<gene>
    <name evidence="5" type="ORF">LKD23_04915</name>
</gene>